<keyword evidence="1" id="KW-1133">Transmembrane helix</keyword>
<dbReference type="PANTHER" id="PTHR30093">
    <property type="entry name" value="GENERAL SECRETION PATHWAY PROTEIN G"/>
    <property type="match status" value="1"/>
</dbReference>
<feature type="transmembrane region" description="Helical" evidence="1">
    <location>
        <begin position="6"/>
        <end position="27"/>
    </location>
</feature>
<name>A6DPW2_9BACT</name>
<dbReference type="InterPro" id="IPR012902">
    <property type="entry name" value="N_methyl_site"/>
</dbReference>
<dbReference type="PANTHER" id="PTHR30093:SF2">
    <property type="entry name" value="TYPE II SECRETION SYSTEM PROTEIN H"/>
    <property type="match status" value="1"/>
</dbReference>
<evidence type="ECO:0008006" key="4">
    <source>
        <dbReference type="Google" id="ProtNLM"/>
    </source>
</evidence>
<keyword evidence="1" id="KW-0472">Membrane</keyword>
<dbReference type="Pfam" id="PF07963">
    <property type="entry name" value="N_methyl"/>
    <property type="match status" value="1"/>
</dbReference>
<dbReference type="RefSeq" id="WP_007279893.1">
    <property type="nucleotide sequence ID" value="NZ_ABCK01000017.1"/>
</dbReference>
<organism evidence="2 3">
    <name type="scientific">Lentisphaera araneosa HTCC2155</name>
    <dbReference type="NCBI Taxonomy" id="313628"/>
    <lineage>
        <taxon>Bacteria</taxon>
        <taxon>Pseudomonadati</taxon>
        <taxon>Lentisphaerota</taxon>
        <taxon>Lentisphaeria</taxon>
        <taxon>Lentisphaerales</taxon>
        <taxon>Lentisphaeraceae</taxon>
        <taxon>Lentisphaera</taxon>
    </lineage>
</organism>
<evidence type="ECO:0000313" key="2">
    <source>
        <dbReference type="EMBL" id="EDM26407.1"/>
    </source>
</evidence>
<dbReference type="EMBL" id="ABCK01000017">
    <property type="protein sequence ID" value="EDM26407.1"/>
    <property type="molecule type" value="Genomic_DNA"/>
</dbReference>
<dbReference type="AlphaFoldDB" id="A6DPW2"/>
<keyword evidence="1" id="KW-0812">Transmembrane</keyword>
<evidence type="ECO:0000313" key="3">
    <source>
        <dbReference type="Proteomes" id="UP000004947"/>
    </source>
</evidence>
<gene>
    <name evidence="2" type="ORF">LNTAR_20087</name>
</gene>
<sequence>MKKFTLIELLVAIAIIGILASLLLPTLNKVRGTAKRITCANQLKQFGMASVMYVGDNEGFNTWKVVWKPTEKGYGTVEIFVGNEKIAGPINCAKSRSKIPHIAIGSLLPHGKKRTGKITVKNLSLKAT</sequence>
<dbReference type="Gene3D" id="3.30.700.10">
    <property type="entry name" value="Glycoprotein, Type 4 Pilin"/>
    <property type="match status" value="1"/>
</dbReference>
<dbReference type="NCBIfam" id="TIGR02532">
    <property type="entry name" value="IV_pilin_GFxxxE"/>
    <property type="match status" value="1"/>
</dbReference>
<evidence type="ECO:0000256" key="1">
    <source>
        <dbReference type="SAM" id="Phobius"/>
    </source>
</evidence>
<dbReference type="InterPro" id="IPR045584">
    <property type="entry name" value="Pilin-like"/>
</dbReference>
<protein>
    <recommendedName>
        <fullName evidence="4">Prepilin-type N-terminal cleavage/methylation domain-containing protein</fullName>
    </recommendedName>
</protein>
<reference evidence="2 3" key="1">
    <citation type="journal article" date="2010" name="J. Bacteriol.">
        <title>Genome sequence of Lentisphaera araneosa HTCC2155T, the type species of the order Lentisphaerales in the phylum Lentisphaerae.</title>
        <authorList>
            <person name="Thrash J.C."/>
            <person name="Cho J.C."/>
            <person name="Vergin K.L."/>
            <person name="Morris R.M."/>
            <person name="Giovannoni S.J."/>
        </authorList>
    </citation>
    <scope>NUCLEOTIDE SEQUENCE [LARGE SCALE GENOMIC DNA]</scope>
    <source>
        <strain evidence="2 3">HTCC2155</strain>
    </source>
</reference>
<comment type="caution">
    <text evidence="2">The sequence shown here is derived from an EMBL/GenBank/DDBJ whole genome shotgun (WGS) entry which is preliminary data.</text>
</comment>
<proteinExistence type="predicted"/>
<dbReference type="eggNOG" id="COG4968">
    <property type="taxonomic scope" value="Bacteria"/>
</dbReference>
<dbReference type="Proteomes" id="UP000004947">
    <property type="component" value="Unassembled WGS sequence"/>
</dbReference>
<keyword evidence="3" id="KW-1185">Reference proteome</keyword>
<dbReference type="SUPFAM" id="SSF54523">
    <property type="entry name" value="Pili subunits"/>
    <property type="match status" value="1"/>
</dbReference>
<accession>A6DPW2</accession>
<dbReference type="STRING" id="313628.LNTAR_20087"/>